<protein>
    <submittedName>
        <fullName evidence="1">Uncharacterized protein</fullName>
    </submittedName>
</protein>
<name>A0ABP9NTG3_9PSEU</name>
<dbReference type="RefSeq" id="WP_345609592.1">
    <property type="nucleotide sequence ID" value="NZ_BAABJO010000027.1"/>
</dbReference>
<gene>
    <name evidence="1" type="ORF">GCM10023320_60320</name>
</gene>
<evidence type="ECO:0000313" key="1">
    <source>
        <dbReference type="EMBL" id="GAA5133705.1"/>
    </source>
</evidence>
<dbReference type="Proteomes" id="UP001500804">
    <property type="component" value="Unassembled WGS sequence"/>
</dbReference>
<reference evidence="2" key="1">
    <citation type="journal article" date="2019" name="Int. J. Syst. Evol. Microbiol.">
        <title>The Global Catalogue of Microorganisms (GCM) 10K type strain sequencing project: providing services to taxonomists for standard genome sequencing and annotation.</title>
        <authorList>
            <consortium name="The Broad Institute Genomics Platform"/>
            <consortium name="The Broad Institute Genome Sequencing Center for Infectious Disease"/>
            <person name="Wu L."/>
            <person name="Ma J."/>
        </authorList>
    </citation>
    <scope>NUCLEOTIDE SEQUENCE [LARGE SCALE GENOMIC DNA]</scope>
    <source>
        <strain evidence="2">JCM 18302</strain>
    </source>
</reference>
<evidence type="ECO:0000313" key="2">
    <source>
        <dbReference type="Proteomes" id="UP001500804"/>
    </source>
</evidence>
<dbReference type="EMBL" id="BAABJO010000027">
    <property type="protein sequence ID" value="GAA5133705.1"/>
    <property type="molecule type" value="Genomic_DNA"/>
</dbReference>
<organism evidence="1 2">
    <name type="scientific">Pseudonocardia adelaidensis</name>
    <dbReference type="NCBI Taxonomy" id="648754"/>
    <lineage>
        <taxon>Bacteria</taxon>
        <taxon>Bacillati</taxon>
        <taxon>Actinomycetota</taxon>
        <taxon>Actinomycetes</taxon>
        <taxon>Pseudonocardiales</taxon>
        <taxon>Pseudonocardiaceae</taxon>
        <taxon>Pseudonocardia</taxon>
    </lineage>
</organism>
<proteinExistence type="predicted"/>
<comment type="caution">
    <text evidence="1">The sequence shown here is derived from an EMBL/GenBank/DDBJ whole genome shotgun (WGS) entry which is preliminary data.</text>
</comment>
<keyword evidence="2" id="KW-1185">Reference proteome</keyword>
<accession>A0ABP9NTG3</accession>
<sequence length="108" mass="11769">MEAPPLRVLLPALGDGGLFPPEDLLDDGPVRRLRDLRRPPVRLFRPLDPSGVTGHPRHHVSTTLCYARPADRTASVNAASAARHACMSAVVPRILPQPISRPWASLTE</sequence>